<dbReference type="PANTHER" id="PTHR23416">
    <property type="entry name" value="SIALIC ACID SYNTHASE-RELATED"/>
    <property type="match status" value="1"/>
</dbReference>
<dbReference type="PROSITE" id="PS00101">
    <property type="entry name" value="HEXAPEP_TRANSFERASES"/>
    <property type="match status" value="1"/>
</dbReference>
<protein>
    <submittedName>
        <fullName evidence="5">Transferase hexapeptide (Six repeat-containing protein)</fullName>
    </submittedName>
</protein>
<organism evidence="5 6">
    <name type="scientific">Spirosoma fluviale</name>
    <dbReference type="NCBI Taxonomy" id="1597977"/>
    <lineage>
        <taxon>Bacteria</taxon>
        <taxon>Pseudomonadati</taxon>
        <taxon>Bacteroidota</taxon>
        <taxon>Cytophagia</taxon>
        <taxon>Cytophagales</taxon>
        <taxon>Cytophagaceae</taxon>
        <taxon>Spirosoma</taxon>
    </lineage>
</organism>
<dbReference type="EMBL" id="OCNH01000004">
    <property type="protein sequence ID" value="SOD95328.1"/>
    <property type="molecule type" value="Genomic_DNA"/>
</dbReference>
<evidence type="ECO:0000256" key="1">
    <source>
        <dbReference type="ARBA" id="ARBA00007274"/>
    </source>
</evidence>
<evidence type="ECO:0000256" key="2">
    <source>
        <dbReference type="ARBA" id="ARBA00022679"/>
    </source>
</evidence>
<accession>A0A286GIH5</accession>
<proteinExistence type="inferred from homology"/>
<comment type="similarity">
    <text evidence="1">Belongs to the transferase hexapeptide repeat family.</text>
</comment>
<evidence type="ECO:0000313" key="6">
    <source>
        <dbReference type="Proteomes" id="UP000219452"/>
    </source>
</evidence>
<evidence type="ECO:0000256" key="4">
    <source>
        <dbReference type="ARBA" id="ARBA00023315"/>
    </source>
</evidence>
<sequence length="206" mass="22392">MNRDEDTYDIFQRLQAGELLRKDDPEYREFGEVVSRTIRLCVQMNATATDVDQVRSQLSAIIGTEIDGSTTIFPPFHTNFGRFIRLGKNIFINHACSFLDIGGITIEDDVQIGPRVNLTSENHPLDPTDRTTLIPRPIVIKRNAWLGAGATILPGVTVGENAIVAAGAVVSRDVPANTVVAGVPAKVVKLLVSDGGESLDTHLFNV</sequence>
<dbReference type="PANTHER" id="PTHR23416:SF23">
    <property type="entry name" value="ACETYLTRANSFERASE C18B11.09C-RELATED"/>
    <property type="match status" value="1"/>
</dbReference>
<dbReference type="InterPro" id="IPR011004">
    <property type="entry name" value="Trimer_LpxA-like_sf"/>
</dbReference>
<dbReference type="InterPro" id="IPR018357">
    <property type="entry name" value="Hexapep_transf_CS"/>
</dbReference>
<dbReference type="AlphaFoldDB" id="A0A286GIH5"/>
<dbReference type="Proteomes" id="UP000219452">
    <property type="component" value="Unassembled WGS sequence"/>
</dbReference>
<dbReference type="RefSeq" id="WP_097129130.1">
    <property type="nucleotide sequence ID" value="NZ_OCNH01000004.1"/>
</dbReference>
<dbReference type="Pfam" id="PF00132">
    <property type="entry name" value="Hexapep"/>
    <property type="match status" value="1"/>
</dbReference>
<dbReference type="InterPro" id="IPR001451">
    <property type="entry name" value="Hexapep"/>
</dbReference>
<reference evidence="6" key="1">
    <citation type="submission" date="2017-09" db="EMBL/GenBank/DDBJ databases">
        <authorList>
            <person name="Varghese N."/>
            <person name="Submissions S."/>
        </authorList>
    </citation>
    <scope>NUCLEOTIDE SEQUENCE [LARGE SCALE GENOMIC DNA]</scope>
    <source>
        <strain evidence="6">DSM 29961</strain>
    </source>
</reference>
<gene>
    <name evidence="5" type="ORF">SAMN06269250_4820</name>
</gene>
<keyword evidence="4" id="KW-0012">Acyltransferase</keyword>
<dbReference type="CDD" id="cd03357">
    <property type="entry name" value="LbH_MAT_GAT"/>
    <property type="match status" value="1"/>
</dbReference>
<keyword evidence="6" id="KW-1185">Reference proteome</keyword>
<keyword evidence="3" id="KW-0677">Repeat</keyword>
<keyword evidence="2 5" id="KW-0808">Transferase</keyword>
<evidence type="ECO:0000313" key="5">
    <source>
        <dbReference type="EMBL" id="SOD95328.1"/>
    </source>
</evidence>
<dbReference type="Gene3D" id="2.160.10.10">
    <property type="entry name" value="Hexapeptide repeat proteins"/>
    <property type="match status" value="1"/>
</dbReference>
<dbReference type="GO" id="GO:0008374">
    <property type="term" value="F:O-acyltransferase activity"/>
    <property type="evidence" value="ECO:0007669"/>
    <property type="project" value="TreeGrafter"/>
</dbReference>
<dbReference type="OrthoDB" id="9812571at2"/>
<name>A0A286GIH5_9BACT</name>
<dbReference type="InterPro" id="IPR051159">
    <property type="entry name" value="Hexapeptide_acetyltransf"/>
</dbReference>
<dbReference type="SUPFAM" id="SSF51161">
    <property type="entry name" value="Trimeric LpxA-like enzymes"/>
    <property type="match status" value="1"/>
</dbReference>
<evidence type="ECO:0000256" key="3">
    <source>
        <dbReference type="ARBA" id="ARBA00022737"/>
    </source>
</evidence>